<keyword evidence="6 8" id="KW-0479">Metal-binding</keyword>
<evidence type="ECO:0000313" key="10">
    <source>
        <dbReference type="EMBL" id="BBI91079.1"/>
    </source>
</evidence>
<evidence type="ECO:0000256" key="9">
    <source>
        <dbReference type="PIRSR" id="PIRSR000388-3"/>
    </source>
</evidence>
<evidence type="ECO:0000256" key="6">
    <source>
        <dbReference type="ARBA" id="ARBA00022723"/>
    </source>
</evidence>
<dbReference type="Gene3D" id="3.20.20.60">
    <property type="entry name" value="Phosphoenolpyruvate-binding domains"/>
    <property type="match status" value="1"/>
</dbReference>
<dbReference type="SUPFAM" id="SSF51621">
    <property type="entry name" value="Phosphoenolpyruvate/pyruvate domain"/>
    <property type="match status" value="1"/>
</dbReference>
<comment type="pathway">
    <text evidence="1 8">Cofactor biosynthesis; (R)-pantothenate biosynthesis; (R)-pantoate from 3-methyl-2-oxobutanoate: step 1/2.</text>
</comment>
<sequence>MTKPTTMSYLRQWKLEQRKFSALTAYDASFAKLFSEQGVNVLLVGNSLSMTLQGHNSTLPVTVAAIAYHTRAVRQGAPACLLLADLPFMSYATLEQAFTNAAELMRAGANMVKLEGGNWLCETVKILTECAVPVCGHLGLTPQSVNVFGGYKVQGRDKQAGMQLLVLAYVPARLARQITEVPSIPVIGVGAGNATDDQILVMHDVLGIIGDHTPRFAKNFLAYSSDIRTAVRQYIQEVEQGLYPAEEHSLN</sequence>
<feature type="binding site" evidence="8">
    <location>
        <position position="113"/>
    </location>
    <ligand>
        <name>3-methyl-2-oxobutanoate</name>
        <dbReference type="ChEBI" id="CHEBI:11851"/>
    </ligand>
</feature>
<dbReference type="CDD" id="cd06557">
    <property type="entry name" value="KPHMT-like"/>
    <property type="match status" value="1"/>
</dbReference>
<evidence type="ECO:0000256" key="3">
    <source>
        <dbReference type="ARBA" id="ARBA00011424"/>
    </source>
</evidence>
<dbReference type="GO" id="GO:0015940">
    <property type="term" value="P:pantothenate biosynthetic process"/>
    <property type="evidence" value="ECO:0007669"/>
    <property type="project" value="UniProtKB-UniRule"/>
</dbReference>
<dbReference type="GO" id="GO:0008168">
    <property type="term" value="F:methyltransferase activity"/>
    <property type="evidence" value="ECO:0007669"/>
    <property type="project" value="UniProtKB-KW"/>
</dbReference>
<dbReference type="EMBL" id="AP019531">
    <property type="protein sequence ID" value="BBI91079.1"/>
    <property type="molecule type" value="Genomic_DNA"/>
</dbReference>
<evidence type="ECO:0000256" key="1">
    <source>
        <dbReference type="ARBA" id="ARBA00005033"/>
    </source>
</evidence>
<protein>
    <recommendedName>
        <fullName evidence="8">3-methyl-2-oxobutanoate hydroxymethyltransferase</fullName>
        <ecNumber evidence="8">2.1.2.11</ecNumber>
    </recommendedName>
    <alternativeName>
        <fullName evidence="8">Ketopantoate hydroxymethyltransferase</fullName>
        <shortName evidence="8">KPHMT</shortName>
    </alternativeName>
</protein>
<dbReference type="AlphaFoldDB" id="A0A455VD49"/>
<dbReference type="GO" id="GO:0005737">
    <property type="term" value="C:cytoplasm"/>
    <property type="evidence" value="ECO:0007669"/>
    <property type="project" value="UniProtKB-SubCell"/>
</dbReference>
<comment type="similarity">
    <text evidence="2 8">Belongs to the PanB family.</text>
</comment>
<evidence type="ECO:0000256" key="7">
    <source>
        <dbReference type="ARBA" id="ARBA00056497"/>
    </source>
</evidence>
<dbReference type="GO" id="GO:0003864">
    <property type="term" value="F:3-methyl-2-oxobutanoate hydroxymethyltransferase activity"/>
    <property type="evidence" value="ECO:0007669"/>
    <property type="project" value="UniProtKB-UniRule"/>
</dbReference>
<keyword evidence="8" id="KW-0963">Cytoplasm</keyword>
<comment type="subunit">
    <text evidence="3 8">Homodecamer; pentamer of dimers.</text>
</comment>
<dbReference type="GO" id="GO:0032259">
    <property type="term" value="P:methylation"/>
    <property type="evidence" value="ECO:0007669"/>
    <property type="project" value="UniProtKB-KW"/>
</dbReference>
<dbReference type="UniPathway" id="UPA00028">
    <property type="reaction ID" value="UER00003"/>
</dbReference>
<dbReference type="PANTHER" id="PTHR20881:SF0">
    <property type="entry name" value="3-METHYL-2-OXOBUTANOATE HYDROXYMETHYLTRANSFERASE"/>
    <property type="match status" value="1"/>
</dbReference>
<feature type="binding site" evidence="8">
    <location>
        <begin position="46"/>
        <end position="47"/>
    </location>
    <ligand>
        <name>3-methyl-2-oxobutanoate</name>
        <dbReference type="ChEBI" id="CHEBI:11851"/>
    </ligand>
</feature>
<comment type="function">
    <text evidence="7 8">Catalyzes the reversible reaction in which hydroxymethyl group from 5,10-methylenetetrahydrofolate is transferred onto alpha-ketoisovalerate to form ketopantoate.</text>
</comment>
<evidence type="ECO:0000313" key="11">
    <source>
        <dbReference type="Proteomes" id="UP000324392"/>
    </source>
</evidence>
<gene>
    <name evidence="8 10" type="primary">panB</name>
    <name evidence="10" type="ORF">SSYIS1_01040</name>
</gene>
<dbReference type="HAMAP" id="MF_00156">
    <property type="entry name" value="PanB"/>
    <property type="match status" value="1"/>
</dbReference>
<keyword evidence="4 8" id="KW-0566">Pantothenate biosynthesis</keyword>
<comment type="catalytic activity">
    <reaction evidence="8">
        <text>(6R)-5,10-methylene-5,6,7,8-tetrahydrofolate + 3-methyl-2-oxobutanoate + H2O = 2-dehydropantoate + (6S)-5,6,7,8-tetrahydrofolate</text>
        <dbReference type="Rhea" id="RHEA:11824"/>
        <dbReference type="ChEBI" id="CHEBI:11561"/>
        <dbReference type="ChEBI" id="CHEBI:11851"/>
        <dbReference type="ChEBI" id="CHEBI:15377"/>
        <dbReference type="ChEBI" id="CHEBI:15636"/>
        <dbReference type="ChEBI" id="CHEBI:57453"/>
        <dbReference type="EC" id="2.1.2.11"/>
    </reaction>
</comment>
<name>A0A455VD49_9GAMM</name>
<organism evidence="10 11">
    <name type="scientific">Serratia symbiotica</name>
    <dbReference type="NCBI Taxonomy" id="138074"/>
    <lineage>
        <taxon>Bacteria</taxon>
        <taxon>Pseudomonadati</taxon>
        <taxon>Pseudomonadota</taxon>
        <taxon>Gammaproteobacteria</taxon>
        <taxon>Enterobacterales</taxon>
        <taxon>Yersiniaceae</taxon>
        <taxon>Serratia</taxon>
    </lineage>
</organism>
<feature type="binding site" evidence="8 9">
    <location>
        <position position="115"/>
    </location>
    <ligand>
        <name>Mg(2+)</name>
        <dbReference type="ChEBI" id="CHEBI:18420"/>
    </ligand>
</feature>
<comment type="cofactor">
    <cofactor evidence="8 9">
        <name>Mg(2+)</name>
        <dbReference type="ChEBI" id="CHEBI:18420"/>
    </cofactor>
    <text evidence="8 9">Binds 1 Mg(2+) ion per subunit.</text>
</comment>
<reference evidence="10 11" key="1">
    <citation type="submission" date="2019-03" db="EMBL/GenBank/DDBJ databases">
        <title>The genome sequence of Candidatus Serratia symbiotica strain IS.</title>
        <authorList>
            <person name="Nikoh N."/>
            <person name="Koga R."/>
            <person name="Oshima K."/>
            <person name="Hattori M."/>
            <person name="Fukatsu T."/>
        </authorList>
    </citation>
    <scope>NUCLEOTIDE SEQUENCE [LARGE SCALE GENOMIC DNA]</scope>
    <source>
        <strain evidence="10 11">IS</strain>
    </source>
</reference>
<keyword evidence="10" id="KW-0489">Methyltransferase</keyword>
<evidence type="ECO:0000256" key="2">
    <source>
        <dbReference type="ARBA" id="ARBA00008676"/>
    </source>
</evidence>
<dbReference type="InterPro" id="IPR040442">
    <property type="entry name" value="Pyrv_kinase-like_dom_sf"/>
</dbReference>
<dbReference type="Proteomes" id="UP000324392">
    <property type="component" value="Chromosome"/>
</dbReference>
<keyword evidence="5 8" id="KW-0808">Transferase</keyword>
<accession>A0A455VD49</accession>
<feature type="binding site" evidence="8 9">
    <location>
        <position position="85"/>
    </location>
    <ligand>
        <name>Mg(2+)</name>
        <dbReference type="ChEBI" id="CHEBI:18420"/>
    </ligand>
</feature>
<dbReference type="NCBIfam" id="TIGR00222">
    <property type="entry name" value="panB"/>
    <property type="match status" value="1"/>
</dbReference>
<dbReference type="PIRSF" id="PIRSF000388">
    <property type="entry name" value="Pantoate_hydroxy_MeTrfase"/>
    <property type="match status" value="1"/>
</dbReference>
<evidence type="ECO:0000256" key="5">
    <source>
        <dbReference type="ARBA" id="ARBA00022679"/>
    </source>
</evidence>
<dbReference type="GO" id="GO:0000287">
    <property type="term" value="F:magnesium ion binding"/>
    <property type="evidence" value="ECO:0007669"/>
    <property type="project" value="TreeGrafter"/>
</dbReference>
<dbReference type="FunFam" id="3.20.20.60:FF:000003">
    <property type="entry name" value="3-methyl-2-oxobutanoate hydroxymethyltransferase"/>
    <property type="match status" value="1"/>
</dbReference>
<keyword evidence="8 9" id="KW-0460">Magnesium</keyword>
<dbReference type="NCBIfam" id="NF001452">
    <property type="entry name" value="PRK00311.1"/>
    <property type="match status" value="1"/>
</dbReference>
<comment type="subcellular location">
    <subcellularLocation>
        <location evidence="8">Cytoplasm</location>
    </subcellularLocation>
</comment>
<dbReference type="PANTHER" id="PTHR20881">
    <property type="entry name" value="3-METHYL-2-OXOBUTANOATE HYDROXYMETHYLTRANSFERASE"/>
    <property type="match status" value="1"/>
</dbReference>
<comment type="caution">
    <text evidence="8">Lacks conserved residue(s) required for the propagation of feature annotation.</text>
</comment>
<proteinExistence type="inferred from homology"/>
<dbReference type="InterPro" id="IPR003700">
    <property type="entry name" value="Pantoate_hydroxy_MeTrfase"/>
</dbReference>
<feature type="binding site" evidence="8">
    <location>
        <position position="85"/>
    </location>
    <ligand>
        <name>3-methyl-2-oxobutanoate</name>
        <dbReference type="ChEBI" id="CHEBI:11851"/>
    </ligand>
</feature>
<evidence type="ECO:0000256" key="4">
    <source>
        <dbReference type="ARBA" id="ARBA00022655"/>
    </source>
</evidence>
<dbReference type="EC" id="2.1.2.11" evidence="8"/>
<dbReference type="InterPro" id="IPR015813">
    <property type="entry name" value="Pyrv/PenolPyrv_kinase-like_dom"/>
</dbReference>
<dbReference type="Pfam" id="PF02548">
    <property type="entry name" value="Pantoate_transf"/>
    <property type="match status" value="1"/>
</dbReference>
<evidence type="ECO:0000256" key="8">
    <source>
        <dbReference type="HAMAP-Rule" id="MF_00156"/>
    </source>
</evidence>